<feature type="region of interest" description="Disordered" evidence="1">
    <location>
        <begin position="1"/>
        <end position="46"/>
    </location>
</feature>
<name>A0A6A1V2T1_9ROSI</name>
<comment type="caution">
    <text evidence="2">The sequence shown here is derived from an EMBL/GenBank/DDBJ whole genome shotgun (WGS) entry which is preliminary data.</text>
</comment>
<proteinExistence type="predicted"/>
<protein>
    <submittedName>
        <fullName evidence="2">Uncharacterized protein</fullName>
    </submittedName>
</protein>
<feature type="compositionally biased region" description="Polar residues" evidence="1">
    <location>
        <begin position="15"/>
        <end position="25"/>
    </location>
</feature>
<dbReference type="EMBL" id="RXIC02000025">
    <property type="protein sequence ID" value="KAB1206318.1"/>
    <property type="molecule type" value="Genomic_DNA"/>
</dbReference>
<dbReference type="AlphaFoldDB" id="A0A6A1V2T1"/>
<accession>A0A6A1V2T1</accession>
<keyword evidence="3" id="KW-1185">Reference proteome</keyword>
<evidence type="ECO:0000313" key="3">
    <source>
        <dbReference type="Proteomes" id="UP000516437"/>
    </source>
</evidence>
<sequence>MPTGGKRLRCDSSVRAESTPGTLAVSSPLPGDRDKTASPVGTQSSCASTSGIIHVRDSTSGIALLKAHLRGKLTVHIPDGHNVHVDVEKGHPNGIVKIVMILIVTQL</sequence>
<organism evidence="2 3">
    <name type="scientific">Morella rubra</name>
    <name type="common">Chinese bayberry</name>
    <dbReference type="NCBI Taxonomy" id="262757"/>
    <lineage>
        <taxon>Eukaryota</taxon>
        <taxon>Viridiplantae</taxon>
        <taxon>Streptophyta</taxon>
        <taxon>Embryophyta</taxon>
        <taxon>Tracheophyta</taxon>
        <taxon>Spermatophyta</taxon>
        <taxon>Magnoliopsida</taxon>
        <taxon>eudicotyledons</taxon>
        <taxon>Gunneridae</taxon>
        <taxon>Pentapetalae</taxon>
        <taxon>rosids</taxon>
        <taxon>fabids</taxon>
        <taxon>Fagales</taxon>
        <taxon>Myricaceae</taxon>
        <taxon>Morella</taxon>
    </lineage>
</organism>
<gene>
    <name evidence="2" type="ORF">CJ030_MR7G011811</name>
</gene>
<reference evidence="2 3" key="1">
    <citation type="journal article" date="2019" name="Plant Biotechnol. J.">
        <title>The red bayberry genome and genetic basis of sex determination.</title>
        <authorList>
            <person name="Jia H.M."/>
            <person name="Jia H.J."/>
            <person name="Cai Q.L."/>
            <person name="Wang Y."/>
            <person name="Zhao H.B."/>
            <person name="Yang W.F."/>
            <person name="Wang G.Y."/>
            <person name="Li Y.H."/>
            <person name="Zhan D.L."/>
            <person name="Shen Y.T."/>
            <person name="Niu Q.F."/>
            <person name="Chang L."/>
            <person name="Qiu J."/>
            <person name="Zhao L."/>
            <person name="Xie H.B."/>
            <person name="Fu W.Y."/>
            <person name="Jin J."/>
            <person name="Li X.W."/>
            <person name="Jiao Y."/>
            <person name="Zhou C.C."/>
            <person name="Tu T."/>
            <person name="Chai C.Y."/>
            <person name="Gao J.L."/>
            <person name="Fan L.J."/>
            <person name="van de Weg E."/>
            <person name="Wang J.Y."/>
            <person name="Gao Z.S."/>
        </authorList>
    </citation>
    <scope>NUCLEOTIDE SEQUENCE [LARGE SCALE GENOMIC DNA]</scope>
    <source>
        <tissue evidence="2">Leaves</tissue>
    </source>
</reference>
<dbReference type="Proteomes" id="UP000516437">
    <property type="component" value="Chromosome 7"/>
</dbReference>
<evidence type="ECO:0000256" key="1">
    <source>
        <dbReference type="SAM" id="MobiDB-lite"/>
    </source>
</evidence>
<evidence type="ECO:0000313" key="2">
    <source>
        <dbReference type="EMBL" id="KAB1206318.1"/>
    </source>
</evidence>